<evidence type="ECO:0000256" key="4">
    <source>
        <dbReference type="ARBA" id="ARBA00023163"/>
    </source>
</evidence>
<keyword evidence="3 5" id="KW-0346">Stress response</keyword>
<gene>
    <name evidence="5" type="primary">hrcA</name>
    <name evidence="7" type="ORF">J2Z71_000296</name>
</gene>
<comment type="similarity">
    <text evidence="5">Belongs to the HrcA family.</text>
</comment>
<dbReference type="Pfam" id="PF01628">
    <property type="entry name" value="HrcA"/>
    <property type="match status" value="1"/>
</dbReference>
<dbReference type="InterPro" id="IPR029016">
    <property type="entry name" value="GAF-like_dom_sf"/>
</dbReference>
<name>A0ABS4KBQ9_9FIRM</name>
<dbReference type="RefSeq" id="WP_210060088.1">
    <property type="nucleotide sequence ID" value="NZ_JAGGLJ010000002.1"/>
</dbReference>
<dbReference type="InterPro" id="IPR021153">
    <property type="entry name" value="HrcA_C"/>
</dbReference>
<proteinExistence type="inferred from homology"/>
<dbReference type="InterPro" id="IPR023120">
    <property type="entry name" value="WHTH_transcript_rep_HrcA_IDD"/>
</dbReference>
<keyword evidence="4 5" id="KW-0804">Transcription</keyword>
<dbReference type="PANTHER" id="PTHR34824:SF1">
    <property type="entry name" value="HEAT-INDUCIBLE TRANSCRIPTION REPRESSOR HRCA"/>
    <property type="match status" value="1"/>
</dbReference>
<evidence type="ECO:0000313" key="7">
    <source>
        <dbReference type="EMBL" id="MBP2024780.1"/>
    </source>
</evidence>
<dbReference type="Gene3D" id="3.30.450.40">
    <property type="match status" value="1"/>
</dbReference>
<keyword evidence="1 5" id="KW-0678">Repressor</keyword>
<dbReference type="SUPFAM" id="SSF55781">
    <property type="entry name" value="GAF domain-like"/>
    <property type="match status" value="1"/>
</dbReference>
<feature type="domain" description="Heat-inducible transcription repressor HrcA C-terminal" evidence="6">
    <location>
        <begin position="103"/>
        <end position="325"/>
    </location>
</feature>
<dbReference type="Gene3D" id="1.10.10.10">
    <property type="entry name" value="Winged helix-like DNA-binding domain superfamily/Winged helix DNA-binding domain"/>
    <property type="match status" value="1"/>
</dbReference>
<reference evidence="7 8" key="1">
    <citation type="submission" date="2021-03" db="EMBL/GenBank/DDBJ databases">
        <title>Genomic Encyclopedia of Type Strains, Phase IV (KMG-IV): sequencing the most valuable type-strain genomes for metagenomic binning, comparative biology and taxonomic classification.</title>
        <authorList>
            <person name="Goeker M."/>
        </authorList>
    </citation>
    <scope>NUCLEOTIDE SEQUENCE [LARGE SCALE GENOMIC DNA]</scope>
    <source>
        <strain evidence="7 8">DSM 27563</strain>
    </source>
</reference>
<evidence type="ECO:0000256" key="5">
    <source>
        <dbReference type="HAMAP-Rule" id="MF_00081"/>
    </source>
</evidence>
<evidence type="ECO:0000256" key="3">
    <source>
        <dbReference type="ARBA" id="ARBA00023016"/>
    </source>
</evidence>
<evidence type="ECO:0000256" key="1">
    <source>
        <dbReference type="ARBA" id="ARBA00022491"/>
    </source>
</evidence>
<dbReference type="SUPFAM" id="SSF46785">
    <property type="entry name" value="Winged helix' DNA-binding domain"/>
    <property type="match status" value="1"/>
</dbReference>
<protein>
    <recommendedName>
        <fullName evidence="5">Heat-inducible transcription repressor HrcA</fullName>
    </recommendedName>
</protein>
<evidence type="ECO:0000313" key="8">
    <source>
        <dbReference type="Proteomes" id="UP001519306"/>
    </source>
</evidence>
<accession>A0ABS4KBQ9</accession>
<dbReference type="EMBL" id="JAGGLJ010000002">
    <property type="protein sequence ID" value="MBP2024780.1"/>
    <property type="molecule type" value="Genomic_DNA"/>
</dbReference>
<dbReference type="NCBIfam" id="TIGR00331">
    <property type="entry name" value="hrcA"/>
    <property type="match status" value="1"/>
</dbReference>
<keyword evidence="8" id="KW-1185">Reference proteome</keyword>
<sequence length="344" mass="39461">MEKRKIEILDAIINSYISLPNPVGSRTISKDFDLGVSSATIRNEMADLEDLGYLNKPHTSAGRIPSDKAYRFYVDKIQSKKKPYKEINDDLQKLLFENVTGLDDLFKNTARLLAEITSCTSYVVSSKKPDTKIKFIELISLNEYNVLLLIVGDKGVVEKEIIVLDYKISEENVNMISRALNKEMMDIDFDEISRLKVTLTGDMTYYKDFISEVIKRASSFNQKISEVSLYYDGLTNILNYQEYWNVEKAREFMAFVEDKDAILTMLKDLENNESASEVEVIIGNENRDELMKTNSMIRASYRPKNNRFGQIGIIGPVRMDYESHIKTVKEFSINLAYAIDEMVG</sequence>
<dbReference type="InterPro" id="IPR036390">
    <property type="entry name" value="WH_DNA-bd_sf"/>
</dbReference>
<comment type="caution">
    <text evidence="7">The sequence shown here is derived from an EMBL/GenBank/DDBJ whole genome shotgun (WGS) entry which is preliminary data.</text>
</comment>
<dbReference type="InterPro" id="IPR036388">
    <property type="entry name" value="WH-like_DNA-bd_sf"/>
</dbReference>
<dbReference type="Gene3D" id="3.30.390.60">
    <property type="entry name" value="Heat-inducible transcription repressor hrca homolog, domain 3"/>
    <property type="match status" value="1"/>
</dbReference>
<comment type="function">
    <text evidence="5">Negative regulator of class I heat shock genes (grpE-dnaK-dnaJ and groELS operons). Prevents heat-shock induction of these operons.</text>
</comment>
<dbReference type="HAMAP" id="MF_00081">
    <property type="entry name" value="HrcA"/>
    <property type="match status" value="1"/>
</dbReference>
<organism evidence="7 8">
    <name type="scientific">Peptoniphilus stercorisuis</name>
    <dbReference type="NCBI Taxonomy" id="1436965"/>
    <lineage>
        <taxon>Bacteria</taxon>
        <taxon>Bacillati</taxon>
        <taxon>Bacillota</taxon>
        <taxon>Tissierellia</taxon>
        <taxon>Tissierellales</taxon>
        <taxon>Peptoniphilaceae</taxon>
        <taxon>Peptoniphilus</taxon>
    </lineage>
</organism>
<evidence type="ECO:0000259" key="6">
    <source>
        <dbReference type="Pfam" id="PF01628"/>
    </source>
</evidence>
<dbReference type="PANTHER" id="PTHR34824">
    <property type="entry name" value="HEAT-INDUCIBLE TRANSCRIPTION REPRESSOR HRCA"/>
    <property type="match status" value="1"/>
</dbReference>
<dbReference type="PIRSF" id="PIRSF005485">
    <property type="entry name" value="HrcA"/>
    <property type="match status" value="1"/>
</dbReference>
<dbReference type="Proteomes" id="UP001519306">
    <property type="component" value="Unassembled WGS sequence"/>
</dbReference>
<dbReference type="InterPro" id="IPR002571">
    <property type="entry name" value="HrcA"/>
</dbReference>
<keyword evidence="2 5" id="KW-0805">Transcription regulation</keyword>
<evidence type="ECO:0000256" key="2">
    <source>
        <dbReference type="ARBA" id="ARBA00023015"/>
    </source>
</evidence>